<evidence type="ECO:0000313" key="3">
    <source>
        <dbReference type="EnsemblPlants" id="KQJ88440"/>
    </source>
</evidence>
<dbReference type="InParanoid" id="A0A0Q3IQA8"/>
<sequence>MVPSPWLWTMPPSHASMGFSSHRPNRPTTSTPPVHGWPPTPTRCTTTSRSIGWTPSPPFRLLRLRPWLPSASSPPTRVGSPLSKARHGGVGGGCCSGTGKEREQQKGTRLEKTDREWAPSRRRAWDRSIGETLASHPDPLLSPVCLPCPNLGRPKRPPRPSLGSTSKPLRHPLLAQRPICRKAQLFRLFSIQS</sequence>
<feature type="region of interest" description="Disordered" evidence="1">
    <location>
        <begin position="1"/>
        <end position="52"/>
    </location>
</feature>
<dbReference type="AlphaFoldDB" id="A0A0Q3IQA8"/>
<reference evidence="3" key="3">
    <citation type="submission" date="2018-08" db="UniProtKB">
        <authorList>
            <consortium name="EnsemblPlants"/>
        </authorList>
    </citation>
    <scope>IDENTIFICATION</scope>
    <source>
        <strain evidence="3">cv. Bd21</strain>
    </source>
</reference>
<feature type="compositionally biased region" description="Basic and acidic residues" evidence="1">
    <location>
        <begin position="99"/>
        <end position="123"/>
    </location>
</feature>
<dbReference type="Proteomes" id="UP000008810">
    <property type="component" value="Chromosome 4"/>
</dbReference>
<feature type="region of interest" description="Disordered" evidence="1">
    <location>
        <begin position="71"/>
        <end position="123"/>
    </location>
</feature>
<evidence type="ECO:0000256" key="1">
    <source>
        <dbReference type="SAM" id="MobiDB-lite"/>
    </source>
</evidence>
<reference evidence="2" key="2">
    <citation type="submission" date="2017-06" db="EMBL/GenBank/DDBJ databases">
        <title>WGS assembly of Brachypodium distachyon.</title>
        <authorList>
            <consortium name="The International Brachypodium Initiative"/>
            <person name="Lucas S."/>
            <person name="Harmon-Smith M."/>
            <person name="Lail K."/>
            <person name="Tice H."/>
            <person name="Grimwood J."/>
            <person name="Bruce D."/>
            <person name="Barry K."/>
            <person name="Shu S."/>
            <person name="Lindquist E."/>
            <person name="Wang M."/>
            <person name="Pitluck S."/>
            <person name="Vogel J.P."/>
            <person name="Garvin D.F."/>
            <person name="Mockler T.C."/>
            <person name="Schmutz J."/>
            <person name="Rokhsar D."/>
            <person name="Bevan M.W."/>
        </authorList>
    </citation>
    <scope>NUCLEOTIDE SEQUENCE</scope>
    <source>
        <strain evidence="2">Bd21</strain>
    </source>
</reference>
<reference evidence="2 3" key="1">
    <citation type="journal article" date="2010" name="Nature">
        <title>Genome sequencing and analysis of the model grass Brachypodium distachyon.</title>
        <authorList>
            <consortium name="International Brachypodium Initiative"/>
        </authorList>
    </citation>
    <scope>NUCLEOTIDE SEQUENCE [LARGE SCALE GENOMIC DNA]</scope>
    <source>
        <strain evidence="2 3">Bd21</strain>
    </source>
</reference>
<feature type="region of interest" description="Disordered" evidence="1">
    <location>
        <begin position="151"/>
        <end position="170"/>
    </location>
</feature>
<name>A0A0Q3IQA8_BRADI</name>
<dbReference type="EMBL" id="CM000883">
    <property type="protein sequence ID" value="KQJ88440.1"/>
    <property type="molecule type" value="Genomic_DNA"/>
</dbReference>
<keyword evidence="4" id="KW-1185">Reference proteome</keyword>
<dbReference type="EnsemblPlants" id="KQJ88440">
    <property type="protein sequence ID" value="KQJ88440"/>
    <property type="gene ID" value="BRADI_4g17958v3"/>
</dbReference>
<protein>
    <submittedName>
        <fullName evidence="2 3">Uncharacterized protein</fullName>
    </submittedName>
</protein>
<organism evidence="2">
    <name type="scientific">Brachypodium distachyon</name>
    <name type="common">Purple false brome</name>
    <name type="synonym">Trachynia distachya</name>
    <dbReference type="NCBI Taxonomy" id="15368"/>
    <lineage>
        <taxon>Eukaryota</taxon>
        <taxon>Viridiplantae</taxon>
        <taxon>Streptophyta</taxon>
        <taxon>Embryophyta</taxon>
        <taxon>Tracheophyta</taxon>
        <taxon>Spermatophyta</taxon>
        <taxon>Magnoliopsida</taxon>
        <taxon>Liliopsida</taxon>
        <taxon>Poales</taxon>
        <taxon>Poaceae</taxon>
        <taxon>BOP clade</taxon>
        <taxon>Pooideae</taxon>
        <taxon>Stipodae</taxon>
        <taxon>Brachypodieae</taxon>
        <taxon>Brachypodium</taxon>
    </lineage>
</organism>
<accession>A0A0Q3IQA8</accession>
<evidence type="ECO:0000313" key="4">
    <source>
        <dbReference type="Proteomes" id="UP000008810"/>
    </source>
</evidence>
<dbReference type="Gramene" id="KQJ88440">
    <property type="protein sequence ID" value="KQJ88440"/>
    <property type="gene ID" value="BRADI_4g17958v3"/>
</dbReference>
<evidence type="ECO:0000313" key="2">
    <source>
        <dbReference type="EMBL" id="KQJ88440.1"/>
    </source>
</evidence>
<proteinExistence type="predicted"/>
<gene>
    <name evidence="2" type="ORF">BRADI_4g17958v3</name>
</gene>